<dbReference type="EMBL" id="JAWRVG010000040">
    <property type="protein sequence ID" value="KAK4066055.1"/>
    <property type="molecule type" value="Genomic_DNA"/>
</dbReference>
<comment type="subcellular location">
    <subcellularLocation>
        <location evidence="1">Nucleus</location>
    </subcellularLocation>
</comment>
<dbReference type="Pfam" id="PF08617">
    <property type="entry name" value="CGI-121"/>
    <property type="match status" value="2"/>
</dbReference>
<gene>
    <name evidence="9" type="ORF">Triagg1_8364</name>
</gene>
<accession>A0AAE1I8P9</accession>
<dbReference type="RefSeq" id="XP_062752774.1">
    <property type="nucleotide sequence ID" value="XM_062903202.1"/>
</dbReference>
<organism evidence="9 10">
    <name type="scientific">Trichoderma aggressivum f. europaeum</name>
    <dbReference type="NCBI Taxonomy" id="173218"/>
    <lineage>
        <taxon>Eukaryota</taxon>
        <taxon>Fungi</taxon>
        <taxon>Dikarya</taxon>
        <taxon>Ascomycota</taxon>
        <taxon>Pezizomycotina</taxon>
        <taxon>Sordariomycetes</taxon>
        <taxon>Hypocreomycetidae</taxon>
        <taxon>Hypocreales</taxon>
        <taxon>Hypocreaceae</taxon>
        <taxon>Trichoderma</taxon>
    </lineage>
</organism>
<dbReference type="GeneID" id="87923107"/>
<keyword evidence="5" id="KW-0819">tRNA processing</keyword>
<dbReference type="AlphaFoldDB" id="A0AAE1I8P9"/>
<evidence type="ECO:0000313" key="10">
    <source>
        <dbReference type="Proteomes" id="UP001273209"/>
    </source>
</evidence>
<evidence type="ECO:0000256" key="1">
    <source>
        <dbReference type="ARBA" id="ARBA00004123"/>
    </source>
</evidence>
<evidence type="ECO:0000256" key="8">
    <source>
        <dbReference type="RuleBase" id="RU004398"/>
    </source>
</evidence>
<evidence type="ECO:0000256" key="6">
    <source>
        <dbReference type="ARBA" id="ARBA00023242"/>
    </source>
</evidence>
<dbReference type="SUPFAM" id="SSF143870">
    <property type="entry name" value="PF0523-like"/>
    <property type="match status" value="1"/>
</dbReference>
<dbReference type="Gene3D" id="3.30.2380.10">
    <property type="entry name" value="CGI121/TPRKB"/>
    <property type="match status" value="1"/>
</dbReference>
<evidence type="ECO:0000256" key="5">
    <source>
        <dbReference type="ARBA" id="ARBA00022694"/>
    </source>
</evidence>
<name>A0AAE1I8P9_9HYPO</name>
<sequence length="217" mass="23794">MAVETIELEHVPASYRVYLALFRNVKNAAFLHQQLLARNAEFEYAFIDASTLRVARRGDFSSPLLTVARSQIVSRMHLLSAVFKAVNGSFNGALKTPNVHSETVVSLSSSSNIADAYRRFGVSPSTTDLFVVKIVFPTDSSPVPASADAISQHLTENVEGDAVPATDDTIETITDVRAVRKSYKLNGLTWLDSIKDELVKRKEIERLVLGGMALRGV</sequence>
<protein>
    <recommendedName>
        <fullName evidence="4">EKC/KEOPS complex subunit CGI121</fullName>
    </recommendedName>
    <alternativeName>
        <fullName evidence="3">EKC/KEOPS complex subunit cgi121</fullName>
    </alternativeName>
</protein>
<dbReference type="GO" id="GO:0005829">
    <property type="term" value="C:cytosol"/>
    <property type="evidence" value="ECO:0007669"/>
    <property type="project" value="TreeGrafter"/>
</dbReference>
<dbReference type="GO" id="GO:0002949">
    <property type="term" value="P:tRNA threonylcarbamoyladenosine modification"/>
    <property type="evidence" value="ECO:0007669"/>
    <property type="project" value="TreeGrafter"/>
</dbReference>
<dbReference type="Proteomes" id="UP001273209">
    <property type="component" value="Unassembled WGS sequence"/>
</dbReference>
<evidence type="ECO:0000256" key="7">
    <source>
        <dbReference type="ARBA" id="ARBA00025043"/>
    </source>
</evidence>
<dbReference type="InterPro" id="IPR013926">
    <property type="entry name" value="CGI121/TPRKB"/>
</dbReference>
<dbReference type="GO" id="GO:0000408">
    <property type="term" value="C:EKC/KEOPS complex"/>
    <property type="evidence" value="ECO:0007669"/>
    <property type="project" value="TreeGrafter"/>
</dbReference>
<comment type="function">
    <text evidence="7">Component of the EKC/KEOPS complex that is required for the formation of a threonylcarbamoyl group on adenosine at position 37 (t(6)A37) in tRNAs that read codons beginning with adenine. The complex is probably involved in the transfer of the threonylcarbamoyl moiety of threonylcarbamoyl-AMP (TC-AMP) to the N6 group of A37. CGI121 acts as an allosteric effector that regulates the t(6)A activity of the complex. The EKC/KEOPS complex also promotes both telomere uncapping and telomere elongation. The complex is required for efficient recruitment of transcriptional coactivators. CGI121 is not required for tRNA modification.</text>
</comment>
<dbReference type="PANTHER" id="PTHR15840">
    <property type="entry name" value="CGI-121 FAMILY MEMBER"/>
    <property type="match status" value="1"/>
</dbReference>
<proteinExistence type="inferred from homology"/>
<dbReference type="InterPro" id="IPR036504">
    <property type="entry name" value="CGI121/TPRKB_sf"/>
</dbReference>
<evidence type="ECO:0000256" key="3">
    <source>
        <dbReference type="ARBA" id="ARBA00015316"/>
    </source>
</evidence>
<evidence type="ECO:0000313" key="9">
    <source>
        <dbReference type="EMBL" id="KAK4066055.1"/>
    </source>
</evidence>
<keyword evidence="10" id="KW-1185">Reference proteome</keyword>
<comment type="similarity">
    <text evidence="2 8">Belongs to the CGI121/TPRKB family.</text>
</comment>
<evidence type="ECO:0000256" key="2">
    <source>
        <dbReference type="ARBA" id="ARBA00005546"/>
    </source>
</evidence>
<comment type="caution">
    <text evidence="9">The sequence shown here is derived from an EMBL/GenBank/DDBJ whole genome shotgun (WGS) entry which is preliminary data.</text>
</comment>
<dbReference type="GO" id="GO:0005634">
    <property type="term" value="C:nucleus"/>
    <property type="evidence" value="ECO:0007669"/>
    <property type="project" value="UniProtKB-SubCell"/>
</dbReference>
<dbReference type="PANTHER" id="PTHR15840:SF10">
    <property type="entry name" value="EKC_KEOPS COMPLEX SUBUNIT TPRKB"/>
    <property type="match status" value="1"/>
</dbReference>
<evidence type="ECO:0000256" key="4">
    <source>
        <dbReference type="ARBA" id="ARBA00016009"/>
    </source>
</evidence>
<keyword evidence="6 8" id="KW-0539">Nucleus</keyword>
<reference evidence="9" key="1">
    <citation type="submission" date="2023-11" db="EMBL/GenBank/DDBJ databases">
        <title>The genome sequences of three competitors of mushroom-forming fungi.</title>
        <authorList>
            <person name="Beijen E."/>
            <person name="Ohm R.A."/>
        </authorList>
    </citation>
    <scope>NUCLEOTIDE SEQUENCE</scope>
    <source>
        <strain evidence="9">CBS 100526</strain>
    </source>
</reference>